<comment type="caution">
    <text evidence="2">The sequence shown here is derived from an EMBL/GenBank/DDBJ whole genome shotgun (WGS) entry which is preliminary data.</text>
</comment>
<feature type="transmembrane region" description="Helical" evidence="1">
    <location>
        <begin position="58"/>
        <end position="76"/>
    </location>
</feature>
<name>A0ABS4MFH5_9LACO</name>
<evidence type="ECO:0000256" key="1">
    <source>
        <dbReference type="SAM" id="Phobius"/>
    </source>
</evidence>
<feature type="transmembrane region" description="Helical" evidence="1">
    <location>
        <begin position="118"/>
        <end position="143"/>
    </location>
</feature>
<dbReference type="RefSeq" id="WP_209687165.1">
    <property type="nucleotide sequence ID" value="NZ_JAGGLU010000009.1"/>
</dbReference>
<dbReference type="Gene3D" id="1.10.1760.20">
    <property type="match status" value="1"/>
</dbReference>
<protein>
    <submittedName>
        <fullName evidence="2">Membrane protein</fullName>
    </submittedName>
</protein>
<dbReference type="Proteomes" id="UP001519292">
    <property type="component" value="Unassembled WGS sequence"/>
</dbReference>
<sequence length="202" mass="21541">MNHNKTQRLAIAAIFIAIIIIQIFVPYVGYLTIIPGLPAITTLPLTLAIAGSLLGPKFGFSLGLFWGILSMVLAYTQPSSMVSLILFRNPLIAILPRAGAGLVAGLIGMFSKNKGQSVIYVLAGILGALTNTILVVCLSSLIFMTHPEALLNALGQAHNNGTLIWILLVALGTNGILEAIFAGIFTPIIVLPLQKVFTRRMH</sequence>
<keyword evidence="1" id="KW-0812">Transmembrane</keyword>
<keyword evidence="1" id="KW-0472">Membrane</keyword>
<organism evidence="2 3">
    <name type="scientific">Lactobacillus colini</name>
    <dbReference type="NCBI Taxonomy" id="1819254"/>
    <lineage>
        <taxon>Bacteria</taxon>
        <taxon>Bacillati</taxon>
        <taxon>Bacillota</taxon>
        <taxon>Bacilli</taxon>
        <taxon>Lactobacillales</taxon>
        <taxon>Lactobacillaceae</taxon>
        <taxon>Lactobacillus</taxon>
    </lineage>
</organism>
<dbReference type="Pfam" id="PF12822">
    <property type="entry name" value="ECF_trnsprt"/>
    <property type="match status" value="1"/>
</dbReference>
<proteinExistence type="predicted"/>
<accession>A0ABS4MFH5</accession>
<feature type="transmembrane region" description="Helical" evidence="1">
    <location>
        <begin position="163"/>
        <end position="193"/>
    </location>
</feature>
<feature type="transmembrane region" description="Helical" evidence="1">
    <location>
        <begin position="9"/>
        <end position="27"/>
    </location>
</feature>
<keyword evidence="1" id="KW-1133">Transmembrane helix</keyword>
<feature type="transmembrane region" description="Helical" evidence="1">
    <location>
        <begin position="91"/>
        <end position="111"/>
    </location>
</feature>
<gene>
    <name evidence="2" type="ORF">J2Z60_001612</name>
</gene>
<evidence type="ECO:0000313" key="2">
    <source>
        <dbReference type="EMBL" id="MBP2058433.1"/>
    </source>
</evidence>
<evidence type="ECO:0000313" key="3">
    <source>
        <dbReference type="Proteomes" id="UP001519292"/>
    </source>
</evidence>
<reference evidence="2 3" key="1">
    <citation type="submission" date="2021-03" db="EMBL/GenBank/DDBJ databases">
        <title>Genomic Encyclopedia of Type Strains, Phase IV (KMG-IV): sequencing the most valuable type-strain genomes for metagenomic binning, comparative biology and taxonomic classification.</title>
        <authorList>
            <person name="Goeker M."/>
        </authorList>
    </citation>
    <scope>NUCLEOTIDE SEQUENCE [LARGE SCALE GENOMIC DNA]</scope>
    <source>
        <strain evidence="2 3">DSM 101872</strain>
    </source>
</reference>
<dbReference type="EMBL" id="JAGGLU010000009">
    <property type="protein sequence ID" value="MBP2058433.1"/>
    <property type="molecule type" value="Genomic_DNA"/>
</dbReference>
<keyword evidence="3" id="KW-1185">Reference proteome</keyword>
<feature type="transmembrane region" description="Helical" evidence="1">
    <location>
        <begin position="33"/>
        <end position="51"/>
    </location>
</feature>
<dbReference type="InterPro" id="IPR024529">
    <property type="entry name" value="ECF_trnsprt_substrate-spec"/>
</dbReference>